<comment type="caution">
    <text evidence="1">The sequence shown here is derived from an EMBL/GenBank/DDBJ whole genome shotgun (WGS) entry which is preliminary data.</text>
</comment>
<name>A0ABU2VFX1_9ACTN</name>
<evidence type="ECO:0000313" key="1">
    <source>
        <dbReference type="EMBL" id="MDT0484463.1"/>
    </source>
</evidence>
<gene>
    <name evidence="1" type="ORF">RNB18_30360</name>
</gene>
<reference evidence="2" key="1">
    <citation type="submission" date="2023-07" db="EMBL/GenBank/DDBJ databases">
        <title>30 novel species of actinomycetes from the DSMZ collection.</title>
        <authorList>
            <person name="Nouioui I."/>
        </authorList>
    </citation>
    <scope>NUCLEOTIDE SEQUENCE [LARGE SCALE GENOMIC DNA]</scope>
    <source>
        <strain evidence="2">DSM 41640</strain>
    </source>
</reference>
<protein>
    <submittedName>
        <fullName evidence="1">Uncharacterized protein</fullName>
    </submittedName>
</protein>
<proteinExistence type="predicted"/>
<dbReference type="EMBL" id="JAVREZ010000012">
    <property type="protein sequence ID" value="MDT0484463.1"/>
    <property type="molecule type" value="Genomic_DNA"/>
</dbReference>
<dbReference type="RefSeq" id="WP_311717322.1">
    <property type="nucleotide sequence ID" value="NZ_JAVREZ010000012.1"/>
</dbReference>
<sequence length="109" mass="11680">MPVSHSVYAVYGVVVAPPGAAALDSALDTQSQRPGSGNPDDARVQLFTVGDEEHVILATGYVKLEPNEYRAAPSLTIGARWGATLREYVDNLGLLVHSGPCWFFVHDLS</sequence>
<evidence type="ECO:0000313" key="2">
    <source>
        <dbReference type="Proteomes" id="UP001183824"/>
    </source>
</evidence>
<keyword evidence="2" id="KW-1185">Reference proteome</keyword>
<accession>A0ABU2VFX1</accession>
<dbReference type="Proteomes" id="UP001183824">
    <property type="component" value="Unassembled WGS sequence"/>
</dbReference>
<organism evidence="1 2">
    <name type="scientific">Streptomyces doebereineriae</name>
    <dbReference type="NCBI Taxonomy" id="3075528"/>
    <lineage>
        <taxon>Bacteria</taxon>
        <taxon>Bacillati</taxon>
        <taxon>Actinomycetota</taxon>
        <taxon>Actinomycetes</taxon>
        <taxon>Kitasatosporales</taxon>
        <taxon>Streptomycetaceae</taxon>
        <taxon>Streptomyces</taxon>
    </lineage>
</organism>